<dbReference type="EMBL" id="KL648439">
    <property type="protein sequence ID" value="KEY70464.1"/>
    <property type="molecule type" value="Genomic_DNA"/>
</dbReference>
<evidence type="ECO:0000313" key="1">
    <source>
        <dbReference type="EMBL" id="KEY70464.1"/>
    </source>
</evidence>
<dbReference type="InterPro" id="IPR053204">
    <property type="entry name" value="Oxopyrrolidines_Biosynth-assoc"/>
</dbReference>
<evidence type="ECO:0000313" key="2">
    <source>
        <dbReference type="Proteomes" id="UP000028045"/>
    </source>
</evidence>
<name>A0A084AYT5_STACB</name>
<accession>A0A084AYT5</accession>
<keyword evidence="2" id="KW-1185">Reference proteome</keyword>
<dbReference type="InterPro" id="IPR022085">
    <property type="entry name" value="OpdG"/>
</dbReference>
<dbReference type="OrthoDB" id="3350591at2759"/>
<organism evidence="1 2">
    <name type="scientific">Stachybotrys chartarum (strain CBS 109288 / IBT 7711)</name>
    <name type="common">Toxic black mold</name>
    <name type="synonym">Stilbospora chartarum</name>
    <dbReference type="NCBI Taxonomy" id="1280523"/>
    <lineage>
        <taxon>Eukaryota</taxon>
        <taxon>Fungi</taxon>
        <taxon>Dikarya</taxon>
        <taxon>Ascomycota</taxon>
        <taxon>Pezizomycotina</taxon>
        <taxon>Sordariomycetes</taxon>
        <taxon>Hypocreomycetidae</taxon>
        <taxon>Hypocreales</taxon>
        <taxon>Stachybotryaceae</taxon>
        <taxon>Stachybotrys</taxon>
    </lineage>
</organism>
<sequence length="271" mass="31284">MDLLQSLDNISFTPEQRAILHMLKGALDYPASREARASKIANDMVFCCQDFDSRLEVGSAFMNLWDILIRLGCCLPSGHEWQDILVLAIDTIRRRDGLVVEDEPGYRWSDLPDLPVYLSEHWQRQPDESDEKWPSDFDEWKNINSFISRLGGSSYVPVLNLGIWEIRKALEDPVTDTKILLNCRVWVASEWILRCNKALFQHMTLPKKDSSEEPIETESTGPLYGEGLPPWTLDRWGFWKKRLTTIAVESESLDLEDETKKHVEEALKVMT</sequence>
<dbReference type="HOGENOM" id="CLU_035263_2_1_1"/>
<dbReference type="Proteomes" id="UP000028045">
    <property type="component" value="Unassembled WGS sequence"/>
</dbReference>
<proteinExistence type="predicted"/>
<reference evidence="1 2" key="1">
    <citation type="journal article" date="2014" name="BMC Genomics">
        <title>Comparative genome sequencing reveals chemotype-specific gene clusters in the toxigenic black mold Stachybotrys.</title>
        <authorList>
            <person name="Semeiks J."/>
            <person name="Borek D."/>
            <person name="Otwinowski Z."/>
            <person name="Grishin N.V."/>
        </authorList>
    </citation>
    <scope>NUCLEOTIDE SEQUENCE [LARGE SCALE GENOMIC DNA]</scope>
    <source>
        <strain evidence="2">CBS 109288 / IBT 7711</strain>
    </source>
</reference>
<dbReference type="PANTHER" id="PTHR38797">
    <property type="entry name" value="NUCLEAR PORE COMPLEX PROTEIN NUP85-RELATED"/>
    <property type="match status" value="1"/>
</dbReference>
<dbReference type="AlphaFoldDB" id="A0A084AYT5"/>
<protein>
    <submittedName>
        <fullName evidence="1">Uncharacterized protein</fullName>
    </submittedName>
</protein>
<dbReference type="PANTHER" id="PTHR38797:SF4">
    <property type="entry name" value="NUCLEAR PORE COMPLEX PROTEIN NUP85"/>
    <property type="match status" value="1"/>
</dbReference>
<gene>
    <name evidence="1" type="ORF">S7711_11589</name>
</gene>
<dbReference type="Pfam" id="PF12311">
    <property type="entry name" value="DUF3632"/>
    <property type="match status" value="1"/>
</dbReference>